<gene>
    <name evidence="2" type="ORF">A7P89_10660</name>
</gene>
<reference evidence="3" key="1">
    <citation type="submission" date="2016-05" db="EMBL/GenBank/DDBJ databases">
        <title>Draft genome of Corynebacterium afermentans subsp. afermentans LCDC 88199T.</title>
        <authorList>
            <person name="Bernier A.-M."/>
            <person name="Bernard K."/>
        </authorList>
    </citation>
    <scope>NUCLEOTIDE SEQUENCE [LARGE SCALE GENOMIC DNA]</scope>
    <source>
        <strain evidence="3">NML120819</strain>
    </source>
</reference>
<protein>
    <submittedName>
        <fullName evidence="2">Uncharacterized protein</fullName>
    </submittedName>
</protein>
<accession>A0A1A9RMF3</accession>
<organism evidence="2 3">
    <name type="scientific">Eikenella corrodens</name>
    <dbReference type="NCBI Taxonomy" id="539"/>
    <lineage>
        <taxon>Bacteria</taxon>
        <taxon>Pseudomonadati</taxon>
        <taxon>Pseudomonadota</taxon>
        <taxon>Betaproteobacteria</taxon>
        <taxon>Neisseriales</taxon>
        <taxon>Neisseriaceae</taxon>
        <taxon>Eikenella</taxon>
    </lineage>
</organism>
<evidence type="ECO:0000256" key="1">
    <source>
        <dbReference type="SAM" id="MobiDB-lite"/>
    </source>
</evidence>
<evidence type="ECO:0000313" key="2">
    <source>
        <dbReference type="EMBL" id="OAM20353.1"/>
    </source>
</evidence>
<dbReference type="RefSeq" id="WP_064106476.1">
    <property type="nucleotide sequence ID" value="NZ_LXSH01000028.1"/>
</dbReference>
<evidence type="ECO:0000313" key="3">
    <source>
        <dbReference type="Proteomes" id="UP000078103"/>
    </source>
</evidence>
<sequence length="137" mass="13601">MAKNKENPADEAEKGATVPLPPGNESNTPEDTPATDMSVEGGENPAATGGDTAPLPENPPAPPGETVSDKPTDATPPPQAGLFGSGGTVRARVICAGTFGAVDDVVEVAAELAAQSDELDADPAAVAYAESLQHGLA</sequence>
<comment type="caution">
    <text evidence="2">The sequence shown here is derived from an EMBL/GenBank/DDBJ whole genome shotgun (WGS) entry which is preliminary data.</text>
</comment>
<dbReference type="AlphaFoldDB" id="A0A1A9RMF3"/>
<dbReference type="Proteomes" id="UP000078103">
    <property type="component" value="Unassembled WGS sequence"/>
</dbReference>
<name>A0A1A9RMF3_EIKCO</name>
<dbReference type="EMBL" id="LXSH01000028">
    <property type="protein sequence ID" value="OAM20353.1"/>
    <property type="molecule type" value="Genomic_DNA"/>
</dbReference>
<feature type="region of interest" description="Disordered" evidence="1">
    <location>
        <begin position="1"/>
        <end position="85"/>
    </location>
</feature>
<proteinExistence type="predicted"/>
<feature type="compositionally biased region" description="Basic and acidic residues" evidence="1">
    <location>
        <begin position="1"/>
        <end position="14"/>
    </location>
</feature>